<keyword evidence="5 7" id="KW-1133">Transmembrane helix</keyword>
<evidence type="ECO:0000313" key="8">
    <source>
        <dbReference type="EMBL" id="RDZ27695.1"/>
    </source>
</evidence>
<feature type="transmembrane region" description="Helical" evidence="7">
    <location>
        <begin position="40"/>
        <end position="63"/>
    </location>
</feature>
<dbReference type="PANTHER" id="PTHR30086:SF14">
    <property type="entry name" value="HOMOSERINE_HOMOSERINE LACTONE EFFLUX PROTEIN"/>
    <property type="match status" value="1"/>
</dbReference>
<feature type="transmembrane region" description="Helical" evidence="7">
    <location>
        <begin position="6"/>
        <end position="28"/>
    </location>
</feature>
<dbReference type="Proteomes" id="UP000264492">
    <property type="component" value="Unassembled WGS sequence"/>
</dbReference>
<dbReference type="GO" id="GO:0042970">
    <property type="term" value="F:homoserine transmembrane transporter activity"/>
    <property type="evidence" value="ECO:0007669"/>
    <property type="project" value="TreeGrafter"/>
</dbReference>
<organism evidence="8 9">
    <name type="scientific">Lysobacter silvisoli</name>
    <dbReference type="NCBI Taxonomy" id="2293254"/>
    <lineage>
        <taxon>Bacteria</taxon>
        <taxon>Pseudomonadati</taxon>
        <taxon>Pseudomonadota</taxon>
        <taxon>Gammaproteobacteria</taxon>
        <taxon>Lysobacterales</taxon>
        <taxon>Lysobacteraceae</taxon>
        <taxon>Lysobacter</taxon>
    </lineage>
</organism>
<evidence type="ECO:0000256" key="2">
    <source>
        <dbReference type="ARBA" id="ARBA00007928"/>
    </source>
</evidence>
<feature type="transmembrane region" description="Helical" evidence="7">
    <location>
        <begin position="69"/>
        <end position="88"/>
    </location>
</feature>
<gene>
    <name evidence="8" type="ORF">DX914_00495</name>
</gene>
<keyword evidence="6 7" id="KW-0472">Membrane</keyword>
<dbReference type="InterPro" id="IPR001123">
    <property type="entry name" value="LeuE-type"/>
</dbReference>
<evidence type="ECO:0000256" key="1">
    <source>
        <dbReference type="ARBA" id="ARBA00004651"/>
    </source>
</evidence>
<feature type="transmembrane region" description="Helical" evidence="7">
    <location>
        <begin position="149"/>
        <end position="174"/>
    </location>
</feature>
<dbReference type="GO" id="GO:0005886">
    <property type="term" value="C:plasma membrane"/>
    <property type="evidence" value="ECO:0007669"/>
    <property type="project" value="UniProtKB-SubCell"/>
</dbReference>
<evidence type="ECO:0000313" key="9">
    <source>
        <dbReference type="Proteomes" id="UP000264492"/>
    </source>
</evidence>
<evidence type="ECO:0000256" key="4">
    <source>
        <dbReference type="ARBA" id="ARBA00022692"/>
    </source>
</evidence>
<comment type="subcellular location">
    <subcellularLocation>
        <location evidence="1">Cell membrane</location>
        <topology evidence="1">Multi-pass membrane protein</topology>
    </subcellularLocation>
</comment>
<proteinExistence type="inferred from homology"/>
<keyword evidence="3" id="KW-1003">Cell membrane</keyword>
<evidence type="ECO:0000256" key="6">
    <source>
        <dbReference type="ARBA" id="ARBA00023136"/>
    </source>
</evidence>
<evidence type="ECO:0000256" key="7">
    <source>
        <dbReference type="SAM" id="Phobius"/>
    </source>
</evidence>
<accession>A0A371K1B6</accession>
<dbReference type="AlphaFoldDB" id="A0A371K1B6"/>
<evidence type="ECO:0000256" key="3">
    <source>
        <dbReference type="ARBA" id="ARBA00022475"/>
    </source>
</evidence>
<evidence type="ECO:0000256" key="5">
    <source>
        <dbReference type="ARBA" id="ARBA00022989"/>
    </source>
</evidence>
<dbReference type="OrthoDB" id="9784202at2"/>
<name>A0A371K1B6_9GAMM</name>
<dbReference type="RefSeq" id="WP_115857139.1">
    <property type="nucleotide sequence ID" value="NZ_QTSU01000001.1"/>
</dbReference>
<dbReference type="EMBL" id="QTSU01000001">
    <property type="protein sequence ID" value="RDZ27695.1"/>
    <property type="molecule type" value="Genomic_DNA"/>
</dbReference>
<comment type="caution">
    <text evidence="8">The sequence shown here is derived from an EMBL/GenBank/DDBJ whole genome shotgun (WGS) entry which is preliminary data.</text>
</comment>
<comment type="similarity">
    <text evidence="2">Belongs to the Rht family.</text>
</comment>
<keyword evidence="4 7" id="KW-0812">Transmembrane</keyword>
<dbReference type="PANTHER" id="PTHR30086">
    <property type="entry name" value="ARGININE EXPORTER PROTEIN ARGO"/>
    <property type="match status" value="1"/>
</dbReference>
<keyword evidence="9" id="KW-1185">Reference proteome</keyword>
<dbReference type="PIRSF" id="PIRSF006324">
    <property type="entry name" value="LeuE"/>
    <property type="match status" value="1"/>
</dbReference>
<sequence length="211" mass="22724">MDAAAWWLFCSLALLTAFSPGPAVLLALSNAAAHGPRRALLGSAGNALGVFLVSATAMLGLGAVLKTSAWLFAALKLAGALYLLWLGLRQWRQRADLFARVPEPTRAGATRRLFLQGLLVASTNPKSILFFTALLPQFMRTDAPLLPQFFALTLSFAACTVLSHLCYVGLAGVLRRWLATPQRARWFNRVLGTGYAAMGLSLLRWRPAAAA</sequence>
<feature type="transmembrane region" description="Helical" evidence="7">
    <location>
        <begin position="186"/>
        <end position="205"/>
    </location>
</feature>
<protein>
    <submittedName>
        <fullName evidence="8">LysE family translocator</fullName>
    </submittedName>
</protein>
<feature type="transmembrane region" description="Helical" evidence="7">
    <location>
        <begin position="113"/>
        <end position="137"/>
    </location>
</feature>
<reference evidence="8 9" key="1">
    <citation type="submission" date="2018-08" db="EMBL/GenBank/DDBJ databases">
        <title>Lysobacter sp. zong2l5, whole genome shotgun sequence.</title>
        <authorList>
            <person name="Zhang X."/>
            <person name="Feng G."/>
            <person name="Zhu H."/>
        </authorList>
    </citation>
    <scope>NUCLEOTIDE SEQUENCE [LARGE SCALE GENOMIC DNA]</scope>
    <source>
        <strain evidence="9">zong2l5</strain>
    </source>
</reference>
<dbReference type="Pfam" id="PF01810">
    <property type="entry name" value="LysE"/>
    <property type="match status" value="1"/>
</dbReference>